<comment type="caution">
    <text evidence="1">The sequence shown here is derived from an EMBL/GenBank/DDBJ whole genome shotgun (WGS) entry which is preliminary data.</text>
</comment>
<organism evidence="1 2">
    <name type="scientific">Lindgomyces ingoldianus</name>
    <dbReference type="NCBI Taxonomy" id="673940"/>
    <lineage>
        <taxon>Eukaryota</taxon>
        <taxon>Fungi</taxon>
        <taxon>Dikarya</taxon>
        <taxon>Ascomycota</taxon>
        <taxon>Pezizomycotina</taxon>
        <taxon>Dothideomycetes</taxon>
        <taxon>Pleosporomycetidae</taxon>
        <taxon>Pleosporales</taxon>
        <taxon>Lindgomycetaceae</taxon>
        <taxon>Lindgomyces</taxon>
    </lineage>
</organism>
<evidence type="ECO:0000313" key="2">
    <source>
        <dbReference type="Proteomes" id="UP000799755"/>
    </source>
</evidence>
<name>A0ACB6R7D9_9PLEO</name>
<proteinExistence type="predicted"/>
<evidence type="ECO:0000313" key="1">
    <source>
        <dbReference type="EMBL" id="KAF2474432.1"/>
    </source>
</evidence>
<protein>
    <submittedName>
        <fullName evidence="1">Uncharacterized protein</fullName>
    </submittedName>
</protein>
<keyword evidence="2" id="KW-1185">Reference proteome</keyword>
<dbReference type="EMBL" id="MU003498">
    <property type="protein sequence ID" value="KAF2474432.1"/>
    <property type="molecule type" value="Genomic_DNA"/>
</dbReference>
<sequence>MAITVQEALDSDIPRACEVEMAAYSNAYSPNPISSILFPGPFPPDSQEKRAQGLISERKGDLSTRYMKAVDEETGQLIAFSKWHIYDTPESAAAAERSVDIRQGMNKEAFTAFFGGLAKRKKELIGSKPHIYLHLLHTDPKFQKRGAGGLLLKWGMDKSNELGFPVYLESTPDGHPFYLKYGFKDIEEFALDISRFGGGDKPHVTPLMLREPASGS</sequence>
<gene>
    <name evidence="1" type="ORF">BDR25DRAFT_256293</name>
</gene>
<dbReference type="Proteomes" id="UP000799755">
    <property type="component" value="Unassembled WGS sequence"/>
</dbReference>
<accession>A0ACB6R7D9</accession>
<reference evidence="1" key="1">
    <citation type="journal article" date="2020" name="Stud. Mycol.">
        <title>101 Dothideomycetes genomes: a test case for predicting lifestyles and emergence of pathogens.</title>
        <authorList>
            <person name="Haridas S."/>
            <person name="Albert R."/>
            <person name="Binder M."/>
            <person name="Bloem J."/>
            <person name="Labutti K."/>
            <person name="Salamov A."/>
            <person name="Andreopoulos B."/>
            <person name="Baker S."/>
            <person name="Barry K."/>
            <person name="Bills G."/>
            <person name="Bluhm B."/>
            <person name="Cannon C."/>
            <person name="Castanera R."/>
            <person name="Culley D."/>
            <person name="Daum C."/>
            <person name="Ezra D."/>
            <person name="Gonzalez J."/>
            <person name="Henrissat B."/>
            <person name="Kuo A."/>
            <person name="Liang C."/>
            <person name="Lipzen A."/>
            <person name="Lutzoni F."/>
            <person name="Magnuson J."/>
            <person name="Mondo S."/>
            <person name="Nolan M."/>
            <person name="Ohm R."/>
            <person name="Pangilinan J."/>
            <person name="Park H.-J."/>
            <person name="Ramirez L."/>
            <person name="Alfaro M."/>
            <person name="Sun H."/>
            <person name="Tritt A."/>
            <person name="Yoshinaga Y."/>
            <person name="Zwiers L.-H."/>
            <person name="Turgeon B."/>
            <person name="Goodwin S."/>
            <person name="Spatafora J."/>
            <person name="Crous P."/>
            <person name="Grigoriev I."/>
        </authorList>
    </citation>
    <scope>NUCLEOTIDE SEQUENCE</scope>
    <source>
        <strain evidence="1">ATCC 200398</strain>
    </source>
</reference>